<dbReference type="EMBL" id="JBBDHC010000004">
    <property type="protein sequence ID" value="MEJ1248831.1"/>
    <property type="molecule type" value="Genomic_DNA"/>
</dbReference>
<evidence type="ECO:0000313" key="8">
    <source>
        <dbReference type="EMBL" id="MEJ1248831.1"/>
    </source>
</evidence>
<keyword evidence="5 8" id="KW-0413">Isomerase</keyword>
<keyword evidence="6" id="KW-0732">Signal</keyword>
<evidence type="ECO:0000256" key="2">
    <source>
        <dbReference type="ARBA" id="ARBA00007656"/>
    </source>
</evidence>
<evidence type="ECO:0000313" key="9">
    <source>
        <dbReference type="Proteomes" id="UP001364472"/>
    </source>
</evidence>
<name>A0AAW9R3C9_9GAMM</name>
<dbReference type="InterPro" id="IPR027304">
    <property type="entry name" value="Trigger_fact/SurA_dom_sf"/>
</dbReference>
<dbReference type="InterPro" id="IPR050245">
    <property type="entry name" value="PrsA_foldase"/>
</dbReference>
<protein>
    <recommendedName>
        <fullName evidence="3">peptidylprolyl isomerase</fullName>
        <ecNumber evidence="3">5.2.1.8</ecNumber>
    </recommendedName>
</protein>
<evidence type="ECO:0000256" key="6">
    <source>
        <dbReference type="SAM" id="SignalP"/>
    </source>
</evidence>
<dbReference type="PROSITE" id="PS50198">
    <property type="entry name" value="PPIC_PPIASE_2"/>
    <property type="match status" value="1"/>
</dbReference>
<dbReference type="Gene3D" id="3.10.50.40">
    <property type="match status" value="1"/>
</dbReference>
<dbReference type="RefSeq" id="WP_337334551.1">
    <property type="nucleotide sequence ID" value="NZ_JBBDHC010000004.1"/>
</dbReference>
<evidence type="ECO:0000259" key="7">
    <source>
        <dbReference type="PROSITE" id="PS50198"/>
    </source>
</evidence>
<feature type="chain" id="PRO_5043846997" description="peptidylprolyl isomerase" evidence="6">
    <location>
        <begin position="24"/>
        <end position="276"/>
    </location>
</feature>
<proteinExistence type="inferred from homology"/>
<dbReference type="PANTHER" id="PTHR47245">
    <property type="entry name" value="PEPTIDYLPROLYL ISOMERASE"/>
    <property type="match status" value="1"/>
</dbReference>
<feature type="domain" description="PpiC" evidence="7">
    <location>
        <begin position="144"/>
        <end position="233"/>
    </location>
</feature>
<keyword evidence="4 5" id="KW-0697">Rotamase</keyword>
<sequence>MIRSRTLLLGMALAGLCACGGKAPEVAAPETALRFAPENAVAVTVNGEAISEALLVRLARGRGLDLADARQREQALDLAVETVLLAQDAIAEGAISRPDVQTELDLARIQTLAARNLADARAGMKLGDEDLRSYYEKITARTGAQELHLRNVLYADEAAARAAVVPAAASGDFGAWMAGLGAAEGVQARDLGWANTTQLPPELAQAALELPDGGISAAPVQTRFGWHVFQRVASRPFSPPPFEEVREGIRKQAGDEFLEEKLAALRARARIERESR</sequence>
<dbReference type="InterPro" id="IPR000297">
    <property type="entry name" value="PPIase_PpiC"/>
</dbReference>
<feature type="signal peptide" evidence="6">
    <location>
        <begin position="1"/>
        <end position="23"/>
    </location>
</feature>
<gene>
    <name evidence="8" type="ORF">WB794_03960</name>
</gene>
<evidence type="ECO:0000256" key="3">
    <source>
        <dbReference type="ARBA" id="ARBA00013194"/>
    </source>
</evidence>
<dbReference type="Proteomes" id="UP001364472">
    <property type="component" value="Unassembled WGS sequence"/>
</dbReference>
<dbReference type="GO" id="GO:0003755">
    <property type="term" value="F:peptidyl-prolyl cis-trans isomerase activity"/>
    <property type="evidence" value="ECO:0007669"/>
    <property type="project" value="UniProtKB-KW"/>
</dbReference>
<evidence type="ECO:0000256" key="5">
    <source>
        <dbReference type="PROSITE-ProRule" id="PRU00278"/>
    </source>
</evidence>
<comment type="catalytic activity">
    <reaction evidence="1">
        <text>[protein]-peptidylproline (omega=180) = [protein]-peptidylproline (omega=0)</text>
        <dbReference type="Rhea" id="RHEA:16237"/>
        <dbReference type="Rhea" id="RHEA-COMP:10747"/>
        <dbReference type="Rhea" id="RHEA-COMP:10748"/>
        <dbReference type="ChEBI" id="CHEBI:83833"/>
        <dbReference type="ChEBI" id="CHEBI:83834"/>
        <dbReference type="EC" id="5.2.1.8"/>
    </reaction>
</comment>
<evidence type="ECO:0000256" key="4">
    <source>
        <dbReference type="ARBA" id="ARBA00023110"/>
    </source>
</evidence>
<dbReference type="SUPFAM" id="SSF54534">
    <property type="entry name" value="FKBP-like"/>
    <property type="match status" value="1"/>
</dbReference>
<dbReference type="EC" id="5.2.1.8" evidence="3"/>
<dbReference type="InterPro" id="IPR046357">
    <property type="entry name" value="PPIase_dom_sf"/>
</dbReference>
<comment type="similarity">
    <text evidence="2">Belongs to the PpiC/parvulin rotamase family.</text>
</comment>
<comment type="caution">
    <text evidence="8">The sequence shown here is derived from an EMBL/GenBank/DDBJ whole genome shotgun (WGS) entry which is preliminary data.</text>
</comment>
<accession>A0AAW9R3C9</accession>
<dbReference type="Pfam" id="PF13145">
    <property type="entry name" value="Rotamase_2"/>
    <property type="match status" value="1"/>
</dbReference>
<dbReference type="SUPFAM" id="SSF109998">
    <property type="entry name" value="Triger factor/SurA peptide-binding domain-like"/>
    <property type="match status" value="1"/>
</dbReference>
<dbReference type="PANTHER" id="PTHR47245:SF2">
    <property type="entry name" value="PEPTIDYL-PROLYL CIS-TRANS ISOMERASE HP_0175-RELATED"/>
    <property type="match status" value="1"/>
</dbReference>
<dbReference type="PROSITE" id="PS51257">
    <property type="entry name" value="PROKAR_LIPOPROTEIN"/>
    <property type="match status" value="1"/>
</dbReference>
<dbReference type="AlphaFoldDB" id="A0AAW9R3C9"/>
<evidence type="ECO:0000256" key="1">
    <source>
        <dbReference type="ARBA" id="ARBA00000971"/>
    </source>
</evidence>
<keyword evidence="9" id="KW-1185">Reference proteome</keyword>
<reference evidence="8 9" key="1">
    <citation type="journal article" date="2016" name="Antonie Van Leeuwenhoek">
        <title>Denitratimonas tolerans gen. nov., sp. nov., a denitrifying bacterium isolated from a bioreactor for tannery wastewater treatment.</title>
        <authorList>
            <person name="Han S.I."/>
            <person name="Kim J.O."/>
            <person name="Lee Y.R."/>
            <person name="Ekpeghere K.I."/>
            <person name="Koh S.C."/>
            <person name="Whang K.S."/>
        </authorList>
    </citation>
    <scope>NUCLEOTIDE SEQUENCE [LARGE SCALE GENOMIC DNA]</scope>
    <source>
        <strain evidence="8 9">KACC 17565</strain>
    </source>
</reference>
<organism evidence="8 9">
    <name type="scientific">Denitratimonas tolerans</name>
    <dbReference type="NCBI Taxonomy" id="1338420"/>
    <lineage>
        <taxon>Bacteria</taxon>
        <taxon>Pseudomonadati</taxon>
        <taxon>Pseudomonadota</taxon>
        <taxon>Gammaproteobacteria</taxon>
        <taxon>Lysobacterales</taxon>
        <taxon>Lysobacteraceae</taxon>
        <taxon>Denitratimonas</taxon>
    </lineage>
</organism>